<evidence type="ECO:0000256" key="8">
    <source>
        <dbReference type="PROSITE-ProRule" id="PRU00169"/>
    </source>
</evidence>
<evidence type="ECO:0000256" key="3">
    <source>
        <dbReference type="ARBA" id="ARBA00023012"/>
    </source>
</evidence>
<protein>
    <recommendedName>
        <fullName evidence="1">Stage 0 sporulation protein A homolog</fullName>
    </recommendedName>
</protein>
<feature type="domain" description="OmpR/PhoB-type" evidence="11">
    <location>
        <begin position="129"/>
        <end position="227"/>
    </location>
</feature>
<evidence type="ECO:0000313" key="13">
    <source>
        <dbReference type="Proteomes" id="UP000264883"/>
    </source>
</evidence>
<dbReference type="KEGG" id="cia:BEN51_08565"/>
<dbReference type="Gene3D" id="3.40.50.2300">
    <property type="match status" value="1"/>
</dbReference>
<dbReference type="FunFam" id="1.10.10.10:FF:000018">
    <property type="entry name" value="DNA-binding response regulator ResD"/>
    <property type="match status" value="1"/>
</dbReference>
<keyword evidence="4" id="KW-0805">Transcription regulation</keyword>
<dbReference type="SMART" id="SM00448">
    <property type="entry name" value="REC"/>
    <property type="match status" value="1"/>
</dbReference>
<dbReference type="CDD" id="cd17574">
    <property type="entry name" value="REC_OmpR"/>
    <property type="match status" value="1"/>
</dbReference>
<dbReference type="Proteomes" id="UP000264883">
    <property type="component" value="Chromosome"/>
</dbReference>
<keyword evidence="13" id="KW-1185">Reference proteome</keyword>
<dbReference type="Pfam" id="PF00072">
    <property type="entry name" value="Response_reg"/>
    <property type="match status" value="1"/>
</dbReference>
<feature type="domain" description="Response regulatory" evidence="10">
    <location>
        <begin position="4"/>
        <end position="117"/>
    </location>
</feature>
<dbReference type="SMART" id="SM00862">
    <property type="entry name" value="Trans_reg_C"/>
    <property type="match status" value="1"/>
</dbReference>
<evidence type="ECO:0000259" key="10">
    <source>
        <dbReference type="PROSITE" id="PS50110"/>
    </source>
</evidence>
<evidence type="ECO:0000256" key="5">
    <source>
        <dbReference type="ARBA" id="ARBA00023125"/>
    </source>
</evidence>
<dbReference type="OrthoDB" id="9790442at2"/>
<keyword evidence="6" id="KW-0804">Transcription</keyword>
<feature type="DNA-binding region" description="OmpR/PhoB-type" evidence="9">
    <location>
        <begin position="129"/>
        <end position="227"/>
    </location>
</feature>
<evidence type="ECO:0000313" key="12">
    <source>
        <dbReference type="EMBL" id="ASW43531.1"/>
    </source>
</evidence>
<dbReference type="SUPFAM" id="SSF52172">
    <property type="entry name" value="CheY-like"/>
    <property type="match status" value="1"/>
</dbReference>
<dbReference type="InterPro" id="IPR001867">
    <property type="entry name" value="OmpR/PhoB-type_DNA-bd"/>
</dbReference>
<dbReference type="GO" id="GO:0006355">
    <property type="term" value="P:regulation of DNA-templated transcription"/>
    <property type="evidence" value="ECO:0007669"/>
    <property type="project" value="InterPro"/>
</dbReference>
<dbReference type="GO" id="GO:0032993">
    <property type="term" value="C:protein-DNA complex"/>
    <property type="evidence" value="ECO:0007669"/>
    <property type="project" value="TreeGrafter"/>
</dbReference>
<dbReference type="Gene3D" id="6.10.250.690">
    <property type="match status" value="1"/>
</dbReference>
<proteinExistence type="predicted"/>
<accession>A0A343JDC3</accession>
<gene>
    <name evidence="12" type="ORF">BEN51_08565</name>
</gene>
<evidence type="ECO:0000256" key="4">
    <source>
        <dbReference type="ARBA" id="ARBA00023015"/>
    </source>
</evidence>
<dbReference type="GO" id="GO:0005829">
    <property type="term" value="C:cytosol"/>
    <property type="evidence" value="ECO:0007669"/>
    <property type="project" value="TreeGrafter"/>
</dbReference>
<dbReference type="Pfam" id="PF00486">
    <property type="entry name" value="Trans_reg_C"/>
    <property type="match status" value="1"/>
</dbReference>
<evidence type="ECO:0000256" key="7">
    <source>
        <dbReference type="ARBA" id="ARBA00024867"/>
    </source>
</evidence>
<dbReference type="InterPro" id="IPR001789">
    <property type="entry name" value="Sig_transdc_resp-reg_receiver"/>
</dbReference>
<evidence type="ECO:0000256" key="9">
    <source>
        <dbReference type="PROSITE-ProRule" id="PRU01091"/>
    </source>
</evidence>
<dbReference type="CDD" id="cd00383">
    <property type="entry name" value="trans_reg_C"/>
    <property type="match status" value="1"/>
</dbReference>
<feature type="modified residue" description="4-aspartylphosphate" evidence="8">
    <location>
        <position position="53"/>
    </location>
</feature>
<dbReference type="GO" id="GO:0000156">
    <property type="term" value="F:phosphorelay response regulator activity"/>
    <property type="evidence" value="ECO:0007669"/>
    <property type="project" value="TreeGrafter"/>
</dbReference>
<evidence type="ECO:0000256" key="1">
    <source>
        <dbReference type="ARBA" id="ARBA00018672"/>
    </source>
</evidence>
<reference evidence="12 13" key="1">
    <citation type="submission" date="2016-08" db="EMBL/GenBank/DDBJ databases">
        <title>Complete Genome Sequence Of The Indigo Reducing Clostridium isatidis DSM15098.</title>
        <authorList>
            <person name="Little G.T."/>
            <person name="Minton N.P."/>
        </authorList>
    </citation>
    <scope>NUCLEOTIDE SEQUENCE [LARGE SCALE GENOMIC DNA]</scope>
    <source>
        <strain evidence="12 13">DSM 15098</strain>
    </source>
</reference>
<dbReference type="RefSeq" id="WP_119865665.1">
    <property type="nucleotide sequence ID" value="NZ_CP016786.1"/>
</dbReference>
<evidence type="ECO:0000256" key="6">
    <source>
        <dbReference type="ARBA" id="ARBA00023163"/>
    </source>
</evidence>
<dbReference type="AlphaFoldDB" id="A0A343JDC3"/>
<dbReference type="PROSITE" id="PS50110">
    <property type="entry name" value="RESPONSE_REGULATORY"/>
    <property type="match status" value="1"/>
</dbReference>
<dbReference type="InterPro" id="IPR039420">
    <property type="entry name" value="WalR-like"/>
</dbReference>
<dbReference type="EMBL" id="CP016786">
    <property type="protein sequence ID" value="ASW43531.1"/>
    <property type="molecule type" value="Genomic_DNA"/>
</dbReference>
<dbReference type="PROSITE" id="PS51755">
    <property type="entry name" value="OMPR_PHOB"/>
    <property type="match status" value="1"/>
</dbReference>
<evidence type="ECO:0000256" key="2">
    <source>
        <dbReference type="ARBA" id="ARBA00022553"/>
    </source>
</evidence>
<dbReference type="InterPro" id="IPR011006">
    <property type="entry name" value="CheY-like_superfamily"/>
</dbReference>
<evidence type="ECO:0000259" key="11">
    <source>
        <dbReference type="PROSITE" id="PS51755"/>
    </source>
</evidence>
<sequence>MNNQILIVEDDKSINDILFHSLKSEGYNPFSSFTLEEAKEYLNINTPDLILLDLNLPDGDGFDLCKEISSKYPIPIIILTAKNDIVDKVLGLELGADDYITKPFHIKEVLSRIKAVFRRIEKSSQNFNSNFININNSIKINFKNRTVLKDDKVVKLKPKEYELLEFFVQNRNKVFSREQLIDNVWEFSYDGDIRTVDIHIRRLRSKLDTPGEASIIETVFSVGYITR</sequence>
<dbReference type="SUPFAM" id="SSF46894">
    <property type="entry name" value="C-terminal effector domain of the bipartite response regulators"/>
    <property type="match status" value="1"/>
</dbReference>
<dbReference type="PANTHER" id="PTHR48111">
    <property type="entry name" value="REGULATOR OF RPOS"/>
    <property type="match status" value="1"/>
</dbReference>
<organism evidence="12 13">
    <name type="scientific">Clostridium isatidis</name>
    <dbReference type="NCBI Taxonomy" id="182773"/>
    <lineage>
        <taxon>Bacteria</taxon>
        <taxon>Bacillati</taxon>
        <taxon>Bacillota</taxon>
        <taxon>Clostridia</taxon>
        <taxon>Eubacteriales</taxon>
        <taxon>Clostridiaceae</taxon>
        <taxon>Clostridium</taxon>
    </lineage>
</organism>
<dbReference type="GO" id="GO:0000976">
    <property type="term" value="F:transcription cis-regulatory region binding"/>
    <property type="evidence" value="ECO:0007669"/>
    <property type="project" value="TreeGrafter"/>
</dbReference>
<name>A0A343JDC3_9CLOT</name>
<dbReference type="Gene3D" id="1.10.10.10">
    <property type="entry name" value="Winged helix-like DNA-binding domain superfamily/Winged helix DNA-binding domain"/>
    <property type="match status" value="1"/>
</dbReference>
<keyword evidence="3" id="KW-0902">Two-component regulatory system</keyword>
<dbReference type="InterPro" id="IPR016032">
    <property type="entry name" value="Sig_transdc_resp-reg_C-effctor"/>
</dbReference>
<dbReference type="PANTHER" id="PTHR48111:SF40">
    <property type="entry name" value="PHOSPHATE REGULON TRANSCRIPTIONAL REGULATORY PROTEIN PHOB"/>
    <property type="match status" value="1"/>
</dbReference>
<keyword evidence="2 8" id="KW-0597">Phosphoprotein</keyword>
<dbReference type="InterPro" id="IPR036388">
    <property type="entry name" value="WH-like_DNA-bd_sf"/>
</dbReference>
<keyword evidence="5 9" id="KW-0238">DNA-binding</keyword>
<comment type="function">
    <text evidence="7">May play the central regulatory role in sporulation. It may be an element of the effector pathway responsible for the activation of sporulation genes in response to nutritional stress. Spo0A may act in concert with spo0H (a sigma factor) to control the expression of some genes that are critical to the sporulation process.</text>
</comment>